<dbReference type="EMBL" id="OCNJ01000001">
    <property type="protein sequence ID" value="SOD89657.1"/>
    <property type="molecule type" value="Genomic_DNA"/>
</dbReference>
<keyword evidence="2" id="KW-1185">Reference proteome</keyword>
<reference evidence="1 2" key="1">
    <citation type="submission" date="2017-09" db="EMBL/GenBank/DDBJ databases">
        <authorList>
            <person name="Ehlers B."/>
            <person name="Leendertz F.H."/>
        </authorList>
    </citation>
    <scope>NUCLEOTIDE SEQUENCE [LARGE SCALE GENOMIC DNA]</scope>
    <source>
        <strain evidence="1 2">USBA 140</strain>
    </source>
</reference>
<protein>
    <submittedName>
        <fullName evidence="1">Helix-turn-helix domain-containing protein</fullName>
    </submittedName>
</protein>
<proteinExistence type="predicted"/>
<sequence length="105" mass="11189">MSNHDAIDPAGETLEALLAETGQKDEVYAAATKAVLAWQMDELRKSQHISKTTMAARMGTSRSQLDRVLDPANVGVSLEMMAKAARAVGGELKIELLTPDKPGAP</sequence>
<dbReference type="Proteomes" id="UP000219621">
    <property type="component" value="Unassembled WGS sequence"/>
</dbReference>
<evidence type="ECO:0000313" key="1">
    <source>
        <dbReference type="EMBL" id="SOD89657.1"/>
    </source>
</evidence>
<dbReference type="InterPro" id="IPR010982">
    <property type="entry name" value="Lambda_DNA-bd_dom_sf"/>
</dbReference>
<gene>
    <name evidence="1" type="ORF">SAMN05421508_101292</name>
</gene>
<dbReference type="RefSeq" id="WP_097277189.1">
    <property type="nucleotide sequence ID" value="NZ_OCNJ01000001.1"/>
</dbReference>
<dbReference type="SUPFAM" id="SSF47413">
    <property type="entry name" value="lambda repressor-like DNA-binding domains"/>
    <property type="match status" value="1"/>
</dbReference>
<dbReference type="GO" id="GO:0003677">
    <property type="term" value="F:DNA binding"/>
    <property type="evidence" value="ECO:0007669"/>
    <property type="project" value="InterPro"/>
</dbReference>
<dbReference type="OrthoDB" id="9809434at2"/>
<evidence type="ECO:0000313" key="2">
    <source>
        <dbReference type="Proteomes" id="UP000219621"/>
    </source>
</evidence>
<dbReference type="AlphaFoldDB" id="A0A286G290"/>
<organism evidence="1 2">
    <name type="scientific">Caenispirillum bisanense</name>
    <dbReference type="NCBI Taxonomy" id="414052"/>
    <lineage>
        <taxon>Bacteria</taxon>
        <taxon>Pseudomonadati</taxon>
        <taxon>Pseudomonadota</taxon>
        <taxon>Alphaproteobacteria</taxon>
        <taxon>Rhodospirillales</taxon>
        <taxon>Novispirillaceae</taxon>
        <taxon>Caenispirillum</taxon>
    </lineage>
</organism>
<accession>A0A286G290</accession>
<name>A0A286G290_9PROT</name>
<dbReference type="Gene3D" id="1.10.260.40">
    <property type="entry name" value="lambda repressor-like DNA-binding domains"/>
    <property type="match status" value="1"/>
</dbReference>